<organism evidence="4 5">
    <name type="scientific">Virgisporangium ochraceum</name>
    <dbReference type="NCBI Taxonomy" id="65505"/>
    <lineage>
        <taxon>Bacteria</taxon>
        <taxon>Bacillati</taxon>
        <taxon>Actinomycetota</taxon>
        <taxon>Actinomycetes</taxon>
        <taxon>Micromonosporales</taxon>
        <taxon>Micromonosporaceae</taxon>
        <taxon>Virgisporangium</taxon>
    </lineage>
</organism>
<name>A0A8J3ZV88_9ACTN</name>
<dbReference type="Proteomes" id="UP000635606">
    <property type="component" value="Unassembled WGS sequence"/>
</dbReference>
<evidence type="ECO:0000313" key="5">
    <source>
        <dbReference type="Proteomes" id="UP000635606"/>
    </source>
</evidence>
<dbReference type="InterPro" id="IPR029063">
    <property type="entry name" value="SAM-dependent_MTases_sf"/>
</dbReference>
<dbReference type="Gene3D" id="3.40.50.150">
    <property type="entry name" value="Vaccinia Virus protein VP39"/>
    <property type="match status" value="1"/>
</dbReference>
<dbReference type="InterPro" id="IPR050362">
    <property type="entry name" value="Cation-dep_OMT"/>
</dbReference>
<evidence type="ECO:0000256" key="1">
    <source>
        <dbReference type="ARBA" id="ARBA00022603"/>
    </source>
</evidence>
<keyword evidence="3" id="KW-0949">S-adenosyl-L-methionine</keyword>
<protein>
    <recommendedName>
        <fullName evidence="6">O-methyltransferase</fullName>
    </recommendedName>
</protein>
<keyword evidence="5" id="KW-1185">Reference proteome</keyword>
<evidence type="ECO:0008006" key="6">
    <source>
        <dbReference type="Google" id="ProtNLM"/>
    </source>
</evidence>
<dbReference type="GO" id="GO:0008171">
    <property type="term" value="F:O-methyltransferase activity"/>
    <property type="evidence" value="ECO:0007669"/>
    <property type="project" value="InterPro"/>
</dbReference>
<evidence type="ECO:0000256" key="3">
    <source>
        <dbReference type="ARBA" id="ARBA00022691"/>
    </source>
</evidence>
<dbReference type="PROSITE" id="PS51682">
    <property type="entry name" value="SAM_OMT_I"/>
    <property type="match status" value="1"/>
</dbReference>
<keyword evidence="2" id="KW-0808">Transferase</keyword>
<proteinExistence type="predicted"/>
<reference evidence="4" key="1">
    <citation type="submission" date="2021-01" db="EMBL/GenBank/DDBJ databases">
        <title>Whole genome shotgun sequence of Virgisporangium ochraceum NBRC 16418.</title>
        <authorList>
            <person name="Komaki H."/>
            <person name="Tamura T."/>
        </authorList>
    </citation>
    <scope>NUCLEOTIDE SEQUENCE</scope>
    <source>
        <strain evidence="4">NBRC 16418</strain>
    </source>
</reference>
<dbReference type="PANTHER" id="PTHR10509">
    <property type="entry name" value="O-METHYLTRANSFERASE-RELATED"/>
    <property type="match status" value="1"/>
</dbReference>
<dbReference type="GO" id="GO:0032259">
    <property type="term" value="P:methylation"/>
    <property type="evidence" value="ECO:0007669"/>
    <property type="project" value="UniProtKB-KW"/>
</dbReference>
<dbReference type="GO" id="GO:0008757">
    <property type="term" value="F:S-adenosylmethionine-dependent methyltransferase activity"/>
    <property type="evidence" value="ECO:0007669"/>
    <property type="project" value="TreeGrafter"/>
</dbReference>
<dbReference type="PANTHER" id="PTHR10509:SF14">
    <property type="entry name" value="CAFFEOYL-COA O-METHYLTRANSFERASE 3-RELATED"/>
    <property type="match status" value="1"/>
</dbReference>
<evidence type="ECO:0000256" key="2">
    <source>
        <dbReference type="ARBA" id="ARBA00022679"/>
    </source>
</evidence>
<evidence type="ECO:0000313" key="4">
    <source>
        <dbReference type="EMBL" id="GIJ70291.1"/>
    </source>
</evidence>
<sequence length="62" mass="6809">MPRMRPGGLLVVDNVLWSGRVLDPQAPDDHAIVDFNELVRADPRVDSIMLSVGDGITVARVR</sequence>
<dbReference type="EMBL" id="BOPH01000075">
    <property type="protein sequence ID" value="GIJ70291.1"/>
    <property type="molecule type" value="Genomic_DNA"/>
</dbReference>
<dbReference type="InterPro" id="IPR002935">
    <property type="entry name" value="SAM_O-MeTrfase"/>
</dbReference>
<comment type="caution">
    <text evidence="4">The sequence shown here is derived from an EMBL/GenBank/DDBJ whole genome shotgun (WGS) entry which is preliminary data.</text>
</comment>
<keyword evidence="1" id="KW-0489">Methyltransferase</keyword>
<dbReference type="SUPFAM" id="SSF53335">
    <property type="entry name" value="S-adenosyl-L-methionine-dependent methyltransferases"/>
    <property type="match status" value="1"/>
</dbReference>
<gene>
    <name evidence="4" type="ORF">Voc01_052080</name>
</gene>
<dbReference type="Pfam" id="PF01596">
    <property type="entry name" value="Methyltransf_3"/>
    <property type="match status" value="1"/>
</dbReference>
<accession>A0A8J3ZV88</accession>
<dbReference type="AlphaFoldDB" id="A0A8J3ZV88"/>